<comment type="caution">
    <text evidence="1">The sequence shown here is derived from an EMBL/GenBank/DDBJ whole genome shotgun (WGS) entry which is preliminary data.</text>
</comment>
<keyword evidence="2" id="KW-1185">Reference proteome</keyword>
<dbReference type="VEuPathDB" id="FungiDB:PNEG_00112"/>
<dbReference type="PANTHER" id="PTHR42100:SF1">
    <property type="entry name" value="OXIDOREDUCTASE 178 KDA SUBUNIT, PUTATIVE (AFU_ORTHOLOGUE AFUA_8G04320)-RELATED"/>
    <property type="match status" value="1"/>
</dbReference>
<dbReference type="PANTHER" id="PTHR42100">
    <property type="entry name" value="OXIDOREDUCTASE 178 KDA SUBUNIT, PUTATIVE (AFU_ORTHOLOGUE AFUA_8G04320)-RELATED"/>
    <property type="match status" value="1"/>
</dbReference>
<organism evidence="1 2">
    <name type="scientific">Pneumocystis murina (strain B123)</name>
    <name type="common">Mouse pneumocystis pneumonia agent</name>
    <name type="synonym">Pneumocystis carinii f. sp. muris</name>
    <dbReference type="NCBI Taxonomy" id="1069680"/>
    <lineage>
        <taxon>Eukaryota</taxon>
        <taxon>Fungi</taxon>
        <taxon>Dikarya</taxon>
        <taxon>Ascomycota</taxon>
        <taxon>Taphrinomycotina</taxon>
        <taxon>Pneumocystomycetes</taxon>
        <taxon>Pneumocystaceae</taxon>
        <taxon>Pneumocystis</taxon>
    </lineage>
</organism>
<gene>
    <name evidence="1" type="ORF">PNEG_00112</name>
</gene>
<dbReference type="GO" id="GO:0005739">
    <property type="term" value="C:mitochondrion"/>
    <property type="evidence" value="ECO:0007669"/>
    <property type="project" value="InterPro"/>
</dbReference>
<proteinExistence type="predicted"/>
<accession>M7PMH4</accession>
<name>M7PMH4_PNEMU</name>
<dbReference type="STRING" id="1069680.M7PMH4"/>
<sequence>MIYQYKKAINPLLLRNIKRKLTNMSIDNSKSKIVSKSQDEDFSAPIWRNSILCVFCLLVVYKIDEWYGLHHEGKGGFTRVIEYFIKDEEKYRELNIENLKKISEIAKERLHQQDSKRKSIYRLKFPEQLNQGSSYNLKVGTEIDLSQYNIKSDVDSIN</sequence>
<dbReference type="EMBL" id="AFWA02000005">
    <property type="protein sequence ID" value="EMR11674.1"/>
    <property type="molecule type" value="Genomic_DNA"/>
</dbReference>
<dbReference type="HOGENOM" id="CLU_1670115_0_0_1"/>
<protein>
    <submittedName>
        <fullName evidence="1">Uncharacterized protein</fullName>
    </submittedName>
</protein>
<reference evidence="2" key="1">
    <citation type="journal article" date="2016" name="Nat. Commun.">
        <title>Genome analysis of three Pneumocystis species reveals adaptation mechanisms to life exclusively in mammalian hosts.</title>
        <authorList>
            <person name="Ma L."/>
            <person name="Chen Z."/>
            <person name="Huang D.W."/>
            <person name="Kutty G."/>
            <person name="Ishihara M."/>
            <person name="Wang H."/>
            <person name="Abouelleil A."/>
            <person name="Bishop L."/>
            <person name="Davey E."/>
            <person name="Deng R."/>
            <person name="Deng X."/>
            <person name="Fan L."/>
            <person name="Fantoni G."/>
            <person name="Fitzgerald M."/>
            <person name="Gogineni E."/>
            <person name="Goldberg J.M."/>
            <person name="Handley G."/>
            <person name="Hu X."/>
            <person name="Huber C."/>
            <person name="Jiao X."/>
            <person name="Jones K."/>
            <person name="Levin J.Z."/>
            <person name="Liu Y."/>
            <person name="Macdonald P."/>
            <person name="Melnikov A."/>
            <person name="Raley C."/>
            <person name="Sassi M."/>
            <person name="Sherman B.T."/>
            <person name="Song X."/>
            <person name="Sykes S."/>
            <person name="Tran B."/>
            <person name="Walsh L."/>
            <person name="Xia Y."/>
            <person name="Yang J."/>
            <person name="Young S."/>
            <person name="Zeng Q."/>
            <person name="Zheng X."/>
            <person name="Stephens R."/>
            <person name="Nusbaum C."/>
            <person name="Birren B.W."/>
            <person name="Azadi P."/>
            <person name="Lempicki R.A."/>
            <person name="Cuomo C.A."/>
            <person name="Kovacs J.A."/>
        </authorList>
    </citation>
    <scope>NUCLEOTIDE SEQUENCE [LARGE SCALE GENOMIC DNA]</scope>
    <source>
        <strain evidence="2">B123</strain>
    </source>
</reference>
<dbReference type="Proteomes" id="UP000011958">
    <property type="component" value="Unassembled WGS sequence"/>
</dbReference>
<dbReference type="eggNOG" id="ENOG502SFEK">
    <property type="taxonomic scope" value="Eukaryota"/>
</dbReference>
<dbReference type="RefSeq" id="XP_007871969.1">
    <property type="nucleotide sequence ID" value="XM_007873778.1"/>
</dbReference>
<dbReference type="InterPro" id="IPR034444">
    <property type="entry name" value="Nuo17.8"/>
</dbReference>
<evidence type="ECO:0000313" key="2">
    <source>
        <dbReference type="Proteomes" id="UP000011958"/>
    </source>
</evidence>
<dbReference type="OrthoDB" id="2120038at2759"/>
<evidence type="ECO:0000313" key="1">
    <source>
        <dbReference type="EMBL" id="EMR11674.1"/>
    </source>
</evidence>
<dbReference type="AlphaFoldDB" id="M7PMH4"/>
<dbReference type="GeneID" id="19893810"/>